<dbReference type="GO" id="GO:0004222">
    <property type="term" value="F:metalloendopeptidase activity"/>
    <property type="evidence" value="ECO:0007669"/>
    <property type="project" value="InterPro"/>
</dbReference>
<protein>
    <recommendedName>
        <fullName evidence="4">Peptidase M12A domain-containing protein</fullName>
    </recommendedName>
</protein>
<feature type="domain" description="Peptidase M12A" evidence="4">
    <location>
        <begin position="219"/>
        <end position="470"/>
    </location>
</feature>
<feature type="region of interest" description="Disordered" evidence="2">
    <location>
        <begin position="87"/>
        <end position="114"/>
    </location>
</feature>
<accession>A0A024GH55</accession>
<reference evidence="5 6" key="1">
    <citation type="submission" date="2012-05" db="EMBL/GenBank/DDBJ databases">
        <title>Recombination and specialization in a pathogen metapopulation.</title>
        <authorList>
            <person name="Gardiner A."/>
            <person name="Kemen E."/>
            <person name="Schultz-Larsen T."/>
            <person name="MacLean D."/>
            <person name="Van Oosterhout C."/>
            <person name="Jones J.D.G."/>
        </authorList>
    </citation>
    <scope>NUCLEOTIDE SEQUENCE [LARGE SCALE GENOMIC DNA]</scope>
    <source>
        <strain evidence="5 6">Ac Nc2</strain>
    </source>
</reference>
<gene>
    <name evidence="5" type="ORF">BN9_071470</name>
</gene>
<dbReference type="GO" id="GO:0006508">
    <property type="term" value="P:proteolysis"/>
    <property type="evidence" value="ECO:0007669"/>
    <property type="project" value="InterPro"/>
</dbReference>
<dbReference type="AlphaFoldDB" id="A0A024GH55"/>
<evidence type="ECO:0000256" key="2">
    <source>
        <dbReference type="SAM" id="MobiDB-lite"/>
    </source>
</evidence>
<feature type="transmembrane region" description="Helical" evidence="3">
    <location>
        <begin position="536"/>
        <end position="558"/>
    </location>
</feature>
<dbReference type="OrthoDB" id="291007at2759"/>
<dbReference type="Proteomes" id="UP000053237">
    <property type="component" value="Unassembled WGS sequence"/>
</dbReference>
<evidence type="ECO:0000313" key="6">
    <source>
        <dbReference type="Proteomes" id="UP000053237"/>
    </source>
</evidence>
<feature type="binding site" evidence="1">
    <location>
        <position position="346"/>
    </location>
    <ligand>
        <name>Zn(2+)</name>
        <dbReference type="ChEBI" id="CHEBI:29105"/>
        <note>catalytic</note>
    </ligand>
</feature>
<keyword evidence="1" id="KW-0862">Zinc</keyword>
<dbReference type="EMBL" id="CAIX01000120">
    <property type="protein sequence ID" value="CCI46218.1"/>
    <property type="molecule type" value="Genomic_DNA"/>
</dbReference>
<keyword evidence="3" id="KW-0472">Membrane</keyword>
<dbReference type="PROSITE" id="PS51864">
    <property type="entry name" value="ASTACIN"/>
    <property type="match status" value="1"/>
</dbReference>
<evidence type="ECO:0000313" key="5">
    <source>
        <dbReference type="EMBL" id="CCI46218.1"/>
    </source>
</evidence>
<dbReference type="InParanoid" id="A0A024GH55"/>
<proteinExistence type="predicted"/>
<dbReference type="STRING" id="65357.A0A024GH55"/>
<keyword evidence="3" id="KW-1133">Transmembrane helix</keyword>
<evidence type="ECO:0000256" key="1">
    <source>
        <dbReference type="PROSITE-ProRule" id="PRU01211"/>
    </source>
</evidence>
<dbReference type="InterPro" id="IPR006026">
    <property type="entry name" value="Peptidase_Metallo"/>
</dbReference>
<evidence type="ECO:0000259" key="4">
    <source>
        <dbReference type="PROSITE" id="PS51864"/>
    </source>
</evidence>
<keyword evidence="3" id="KW-0812">Transmembrane</keyword>
<dbReference type="Pfam" id="PF01400">
    <property type="entry name" value="Astacin"/>
    <property type="match status" value="1"/>
</dbReference>
<dbReference type="InterPro" id="IPR001506">
    <property type="entry name" value="Peptidase_M12A"/>
</dbReference>
<comment type="caution">
    <text evidence="5">The sequence shown here is derived from an EMBL/GenBank/DDBJ whole genome shotgun (WGS) entry which is preliminary data.</text>
</comment>
<keyword evidence="1" id="KW-0479">Metal-binding</keyword>
<dbReference type="SUPFAM" id="SSF55486">
    <property type="entry name" value="Metalloproteases ('zincins'), catalytic domain"/>
    <property type="match status" value="1"/>
</dbReference>
<organism evidence="5 6">
    <name type="scientific">Albugo candida</name>
    <dbReference type="NCBI Taxonomy" id="65357"/>
    <lineage>
        <taxon>Eukaryota</taxon>
        <taxon>Sar</taxon>
        <taxon>Stramenopiles</taxon>
        <taxon>Oomycota</taxon>
        <taxon>Peronosporomycetes</taxon>
        <taxon>Albuginales</taxon>
        <taxon>Albuginaceae</taxon>
        <taxon>Albugo</taxon>
    </lineage>
</organism>
<dbReference type="InterPro" id="IPR024079">
    <property type="entry name" value="MetalloPept_cat_dom_sf"/>
</dbReference>
<dbReference type="GO" id="GO:0008270">
    <property type="term" value="F:zinc ion binding"/>
    <property type="evidence" value="ECO:0007669"/>
    <property type="project" value="UniProtKB-UniRule"/>
</dbReference>
<dbReference type="Gene3D" id="3.40.390.10">
    <property type="entry name" value="Collagenase (Catalytic Domain)"/>
    <property type="match status" value="1"/>
</dbReference>
<dbReference type="SMART" id="SM00235">
    <property type="entry name" value="ZnMc"/>
    <property type="match status" value="1"/>
</dbReference>
<name>A0A024GH55_9STRA</name>
<dbReference type="PANTHER" id="PTHR10127:SF850">
    <property type="entry name" value="METALLOENDOPEPTIDASE"/>
    <property type="match status" value="1"/>
</dbReference>
<dbReference type="PANTHER" id="PTHR10127">
    <property type="entry name" value="DISCOIDIN, CUB, EGF, LAMININ , AND ZINC METALLOPROTEASE DOMAIN CONTAINING"/>
    <property type="match status" value="1"/>
</dbReference>
<keyword evidence="6" id="KW-1185">Reference proteome</keyword>
<evidence type="ECO:0000256" key="3">
    <source>
        <dbReference type="SAM" id="Phobius"/>
    </source>
</evidence>
<comment type="caution">
    <text evidence="1">Lacks conserved residue(s) required for the propagation of feature annotation.</text>
</comment>
<comment type="cofactor">
    <cofactor evidence="1">
        <name>Zn(2+)</name>
        <dbReference type="ChEBI" id="CHEBI:29105"/>
    </cofactor>
    <text evidence="1">Binds 1 zinc ion per subunit.</text>
</comment>
<sequence>MVCDRSSKYHCPAHSYFSNNDKIAEETIDDCHCAHGYYREEHVQECKSWYLAANGGCPANSFLRNWPLHGNDNCECVYGKNTSASVPAPTTNETGKEHSSVVCNDPVSRSSVRSSTSEEKQDYLQCPPHSLANNWPVTKLKDCSCLPGYTMHHILGAECEANLHQSHANETKTCDSPLVLQERTGHCRLPLEKINQTNVTEGFVVHHGVEYQYVLSDHNVMVVQGDIAIGTLFKWNDISTPLFHGYYDDERDHRWREAIICFEIAQTVQEPMLHSAMKHIHDSTKFVFHHCQDNSCHRDHTCGHDYIQIVPAKSSCYSYIGRVGGRQLMGISSECGTGNIMHVLLHAIGLHHTIDRFDRNDHVRIAWECIPVQQRNFFQIKSKISHRSFGNEWEHTPYDFSSIMHPPSDAFVPKPNQREQKDADAIPTWCQSIYPLIADTSKREQVMAAMGQRDRLSEGDVHAVRNLYPELRERPHRASHVAHNGTTLGRYSVYSQLIPSRLHRRDDVITHEIRNHAHRNYLYGNPDPKLLYRHQFATSFGIMLTAFGIILFGSYAIVEWRRRRYDGWRKHFGDNDSKNLFENRVAMSHYGESLLSDRGIFD</sequence>
<feature type="binding site" evidence="1">
    <location>
        <position position="352"/>
    </location>
    <ligand>
        <name>Zn(2+)</name>
        <dbReference type="ChEBI" id="CHEBI:29105"/>
        <note>catalytic</note>
    </ligand>
</feature>
<feature type="binding site" evidence="1">
    <location>
        <position position="342"/>
    </location>
    <ligand>
        <name>Zn(2+)</name>
        <dbReference type="ChEBI" id="CHEBI:29105"/>
        <note>catalytic</note>
    </ligand>
</feature>